<reference evidence="1 2" key="1">
    <citation type="journal article" date="2007" name="PLoS Genet.">
        <title>Patterns and implications of gene gain and loss in the evolution of Prochlorococcus.</title>
        <authorList>
            <person name="Kettler G.C."/>
            <person name="Martiny A.C."/>
            <person name="Huang K."/>
            <person name="Zucker J."/>
            <person name="Coleman M.L."/>
            <person name="Rodrigue S."/>
            <person name="Chen F."/>
            <person name="Lapidus A."/>
            <person name="Ferriera S."/>
            <person name="Johnson J."/>
            <person name="Steglich C."/>
            <person name="Church G.M."/>
            <person name="Richardson P."/>
            <person name="Chisholm S.W."/>
        </authorList>
    </citation>
    <scope>NUCLEOTIDE SEQUENCE [LARGE SCALE GENOMIC DNA]</scope>
    <source>
        <strain evidence="1 2">MIT 9301</strain>
    </source>
</reference>
<evidence type="ECO:0000313" key="1">
    <source>
        <dbReference type="EMBL" id="ABO17330.1"/>
    </source>
</evidence>
<accession>A3PC55</accession>
<dbReference type="Proteomes" id="UP000001430">
    <property type="component" value="Chromosome"/>
</dbReference>
<name>A3PC55_PROM0</name>
<gene>
    <name evidence="1" type="ordered locus">P9301_07071</name>
</gene>
<dbReference type="EMBL" id="CP000576">
    <property type="protein sequence ID" value="ABO17330.1"/>
    <property type="molecule type" value="Genomic_DNA"/>
</dbReference>
<keyword evidence="2" id="KW-1185">Reference proteome</keyword>
<dbReference type="KEGG" id="pmg:P9301_07071"/>
<evidence type="ECO:0000313" key="2">
    <source>
        <dbReference type="Proteomes" id="UP000001430"/>
    </source>
</evidence>
<dbReference type="STRING" id="167546.P9301_07071"/>
<proteinExistence type="predicted"/>
<dbReference type="HOGENOM" id="CLU_2619188_0_0_3"/>
<protein>
    <submittedName>
        <fullName evidence="1">Uncharacterized protein</fullName>
    </submittedName>
</protein>
<dbReference type="AlphaFoldDB" id="A3PC55"/>
<organism evidence="1 2">
    <name type="scientific">Prochlorococcus marinus (strain MIT 9301)</name>
    <dbReference type="NCBI Taxonomy" id="167546"/>
    <lineage>
        <taxon>Bacteria</taxon>
        <taxon>Bacillati</taxon>
        <taxon>Cyanobacteriota</taxon>
        <taxon>Cyanophyceae</taxon>
        <taxon>Synechococcales</taxon>
        <taxon>Prochlorococcaceae</taxon>
        <taxon>Prochlorococcus</taxon>
    </lineage>
</organism>
<sequence length="78" mass="9351">MMYPEISLVNKNKSKLVVFERDFNNPFNEGFIIYWAIIKSENKQLIFKKRLTTIRAQKKLLILQKEGWNKINESYKVA</sequence>